<feature type="domain" description="C-type lectin" evidence="3">
    <location>
        <begin position="656"/>
        <end position="775"/>
    </location>
</feature>
<evidence type="ECO:0000256" key="2">
    <source>
        <dbReference type="SAM" id="Phobius"/>
    </source>
</evidence>
<evidence type="ECO:0000259" key="3">
    <source>
        <dbReference type="PROSITE" id="PS50041"/>
    </source>
</evidence>
<dbReference type="PANTHER" id="PTHR22803">
    <property type="entry name" value="MANNOSE, PHOSPHOLIPASE, LECTIN RECEPTOR RELATED"/>
    <property type="match status" value="1"/>
</dbReference>
<dbReference type="SUPFAM" id="SSF56436">
    <property type="entry name" value="C-type lectin-like"/>
    <property type="match status" value="9"/>
</dbReference>
<feature type="domain" description="C-type lectin" evidence="3">
    <location>
        <begin position="1"/>
        <end position="113"/>
    </location>
</feature>
<reference evidence="4" key="1">
    <citation type="submission" date="2022-11" db="EMBL/GenBank/DDBJ databases">
        <title>Centuries of genome instability and evolution in soft-shell clam transmissible cancer (bioRxiv).</title>
        <authorList>
            <person name="Hart S.F.M."/>
            <person name="Yonemitsu M.A."/>
            <person name="Giersch R.M."/>
            <person name="Beal B.F."/>
            <person name="Arriagada G."/>
            <person name="Davis B.W."/>
            <person name="Ostrander E.A."/>
            <person name="Goff S.P."/>
            <person name="Metzger M.J."/>
        </authorList>
    </citation>
    <scope>NUCLEOTIDE SEQUENCE</scope>
    <source>
        <strain evidence="4">MELC-2E11</strain>
        <tissue evidence="4">Siphon/mantle</tissue>
    </source>
</reference>
<evidence type="ECO:0000313" key="5">
    <source>
        <dbReference type="Proteomes" id="UP001164746"/>
    </source>
</evidence>
<feature type="transmembrane region" description="Helical" evidence="2">
    <location>
        <begin position="1313"/>
        <end position="1335"/>
    </location>
</feature>
<name>A0ABY7E2B3_MYAAR</name>
<feature type="domain" description="C-type lectin" evidence="3">
    <location>
        <begin position="530"/>
        <end position="628"/>
    </location>
</feature>
<dbReference type="PRINTS" id="PR01504">
    <property type="entry name" value="PNCREATITSAP"/>
</dbReference>
<organism evidence="4 5">
    <name type="scientific">Mya arenaria</name>
    <name type="common">Soft-shell clam</name>
    <dbReference type="NCBI Taxonomy" id="6604"/>
    <lineage>
        <taxon>Eukaryota</taxon>
        <taxon>Metazoa</taxon>
        <taxon>Spiralia</taxon>
        <taxon>Lophotrochozoa</taxon>
        <taxon>Mollusca</taxon>
        <taxon>Bivalvia</taxon>
        <taxon>Autobranchia</taxon>
        <taxon>Heteroconchia</taxon>
        <taxon>Euheterodonta</taxon>
        <taxon>Imparidentia</taxon>
        <taxon>Neoheterodontei</taxon>
        <taxon>Myida</taxon>
        <taxon>Myoidea</taxon>
        <taxon>Myidae</taxon>
        <taxon>Mya</taxon>
    </lineage>
</organism>
<dbReference type="Gene3D" id="3.10.100.10">
    <property type="entry name" value="Mannose-Binding Protein A, subunit A"/>
    <property type="match status" value="9"/>
</dbReference>
<protein>
    <submittedName>
        <fullName evidence="4">MRC2-like protein</fullName>
    </submittedName>
</protein>
<proteinExistence type="predicted"/>
<feature type="domain" description="C-type lectin" evidence="3">
    <location>
        <begin position="1022"/>
        <end position="1137"/>
    </location>
</feature>
<keyword evidence="5" id="KW-1185">Reference proteome</keyword>
<dbReference type="InterPro" id="IPR016187">
    <property type="entry name" value="CTDL_fold"/>
</dbReference>
<dbReference type="PROSITE" id="PS50041">
    <property type="entry name" value="C_TYPE_LECTIN_2"/>
    <property type="match status" value="9"/>
</dbReference>
<dbReference type="InterPro" id="IPR001304">
    <property type="entry name" value="C-type_lectin-like"/>
</dbReference>
<feature type="domain" description="C-type lectin" evidence="3">
    <location>
        <begin position="112"/>
        <end position="228"/>
    </location>
</feature>
<evidence type="ECO:0000313" key="4">
    <source>
        <dbReference type="EMBL" id="WAR04183.1"/>
    </source>
</evidence>
<dbReference type="InterPro" id="IPR018378">
    <property type="entry name" value="C-type_lectin_CS"/>
</dbReference>
<dbReference type="PROSITE" id="PS00615">
    <property type="entry name" value="C_TYPE_LECTIN_1"/>
    <property type="match status" value="6"/>
</dbReference>
<keyword evidence="1" id="KW-1015">Disulfide bond</keyword>
<accession>A0ABY7E2B3</accession>
<keyword evidence="2" id="KW-1133">Transmembrane helix</keyword>
<dbReference type="EMBL" id="CP111016">
    <property type="protein sequence ID" value="WAR04183.1"/>
    <property type="molecule type" value="Genomic_DNA"/>
</dbReference>
<dbReference type="CDD" id="cd00037">
    <property type="entry name" value="CLECT"/>
    <property type="match status" value="5"/>
</dbReference>
<keyword evidence="2" id="KW-0812">Transmembrane</keyword>
<dbReference type="Proteomes" id="UP001164746">
    <property type="component" value="Chromosome 5"/>
</dbReference>
<keyword evidence="2" id="KW-0472">Membrane</keyword>
<feature type="domain" description="C-type lectin" evidence="3">
    <location>
        <begin position="806"/>
        <end position="893"/>
    </location>
</feature>
<feature type="domain" description="C-type lectin" evidence="3">
    <location>
        <begin position="260"/>
        <end position="378"/>
    </location>
</feature>
<evidence type="ECO:0000256" key="1">
    <source>
        <dbReference type="ARBA" id="ARBA00023157"/>
    </source>
</evidence>
<dbReference type="InterPro" id="IPR016186">
    <property type="entry name" value="C-type_lectin-like/link_sf"/>
</dbReference>
<dbReference type="Pfam" id="PF00059">
    <property type="entry name" value="Lectin_C"/>
    <property type="match status" value="9"/>
</dbReference>
<gene>
    <name evidence="4" type="ORF">MAR_019552</name>
</gene>
<sequence length="1372" mass="151747">MSWNDARGVCQIHGGDLLRIDSAQELNYINNQLKYRQQHNHVPASNWWIGLNNAEYITSWTWADNTQVGSFITAKWARGAPNNANGSERCGEIVNGNQFNDEDCSDHNKFICYRDRVYANSGLCVPQTRGATTQTFVNSYLQEMKDSGVGSIWIGASAERNGFWHATTNCNTNKQFVCRIQMGRRLSSYTNWAPTQPNNLRLQQNCVGIENNQWNDFECRSLRQFVCSKVADSVYPSLPPTTPARDWTVKCGPGWESNPLSAYCYMFVDKPLSWLDAHSECTSLRGGHLVSIESASEQSYVAGKVQSLNSLAVWTGANDRATEGGWQWIGGAPFAFFNWADGQPDGAGGNGTDCVAMFTQTGLWDDLDCSARNGFVCEKLGNVPPTTAVATTTPRVPAGKVLGCDVGWLPFQSSCFRIFQGPRSWSNAQLACHYNGAELTSIRNRAEQNFLQGNLPKPKLSWDGFWIGLNDQQTDNRFLWTDGSTVTYTKWNINEPNNYMNRNEDCVEMRLASGRWNDEVCSMVRPGFICRKAKHAVSATQAPYSVGCPQAFITSMLNYQQGNFLIGLTDKKTPGTFYWAAGNPVGYTNWVSSHTGNEQNTCVAMQTSVPAGLWKTVDCNQGNRFICQFSRTGFTLPPTTPTLFPNTPCPTGYTADGPYCLHAITALNARRTWMSARSYCQALGGDLPSFHSNYNDSILTTMLAKYKGMSFWIGLNDRDTEAGYVWSDGTGVDYTNWNSNEPNDFKGQEDCVLYQTLSNKWNDNTCYLAQAYICALPRGTTLSRVTIPPKFQHSSLCGSDPSWLYYNNSCYMVSPRSGDNSSVNWYDAQAYCNAAQSNLASIHDLNENNFLTSIVGNTAKNEWIDGMPLGFINWNPGQPDNYMGAFWNDQHCDSPDQGFVCKKPAQGVAKVVVPSPFPPGGCPHAFVRVPGGRNKCFLIGGKQPTDRLNFTAAVNFCRHFGPGYDIVVHNHHDEWVAQQFLDWTFRPCTQQSQSCVVMRMYLPSLAIVTPASQCTRAGYVQYRKSCYRPSIPSDARTWSDAQSICQNEGGNLVCIQSVFESAFVHSLISQNYSYWIGLSDTKIKGLYGWADGWPVGYTNWGWKEPSYNQQGTGCVVANTNGKWNDTSCTRLMRYVCEISSEADRECSHAGGNIASIHSQSEMDFVFYLVQQAKVTNPQYQPNIWLGLEQGGQGGYTWTDGSAVNFVRWTPGEPTLLGAHGQVEECIEFDRTKGTWNDISCYTNRGYVCKSQRILSTKPPVATPSAGGLIVNQGNDSFVTYKAQTGPIALRTGQGYTQLPGITSSSNLGMSNGGIAGVVLGCIIAIALIAVALILLKRRGVIKAPPLGETGNLGFDNAMYSRSDDSVKLDSDA</sequence>
<dbReference type="InterPro" id="IPR050111">
    <property type="entry name" value="C-type_lectin/snaclec_domain"/>
</dbReference>
<feature type="domain" description="C-type lectin" evidence="3">
    <location>
        <begin position="1140"/>
        <end position="1249"/>
    </location>
</feature>
<feature type="domain" description="C-type lectin" evidence="3">
    <location>
        <begin position="411"/>
        <end position="522"/>
    </location>
</feature>
<dbReference type="SMART" id="SM00034">
    <property type="entry name" value="CLECT"/>
    <property type="match status" value="9"/>
</dbReference>